<dbReference type="EMBL" id="AP021927">
    <property type="protein sequence ID" value="BBQ31672.1"/>
    <property type="molecule type" value="Genomic_DNA"/>
</dbReference>
<evidence type="ECO:0000313" key="2">
    <source>
        <dbReference type="Proteomes" id="UP000515756"/>
    </source>
</evidence>
<sequence length="43" mass="4960">MVSSVTESLMQARIPMWALIFQLPPSIVTKKQERRARYGQSSH</sequence>
<name>A0A6S4TE93_AERCA</name>
<organism evidence="1 2">
    <name type="scientific">Aeromonas caviae</name>
    <name type="common">Aeromonas punctata</name>
    <dbReference type="NCBI Taxonomy" id="648"/>
    <lineage>
        <taxon>Bacteria</taxon>
        <taxon>Pseudomonadati</taxon>
        <taxon>Pseudomonadota</taxon>
        <taxon>Gammaproteobacteria</taxon>
        <taxon>Aeromonadales</taxon>
        <taxon>Aeromonadaceae</taxon>
        <taxon>Aeromonas</taxon>
    </lineage>
</organism>
<protein>
    <submittedName>
        <fullName evidence="1">Uncharacterized protein</fullName>
    </submittedName>
</protein>
<dbReference type="Proteomes" id="UP000515756">
    <property type="component" value="Chromosome"/>
</dbReference>
<proteinExistence type="predicted"/>
<dbReference type="AlphaFoldDB" id="A0A6S4TE93"/>
<evidence type="ECO:0000313" key="1">
    <source>
        <dbReference type="EMBL" id="BBQ31672.1"/>
    </source>
</evidence>
<accession>A0A6S4TE93</accession>
<reference evidence="1 2" key="1">
    <citation type="submission" date="2019-12" db="EMBL/GenBank/DDBJ databases">
        <title>complete genome sequences of Aeromonas caviae str. WP2-W18-ESBL-01 isolated from wastewater treatment plant effluent.</title>
        <authorList>
            <person name="Sekizuka T."/>
            <person name="Itokawa K."/>
            <person name="Yatsu K."/>
            <person name="Inamine Y."/>
            <person name="Kuroda M."/>
        </authorList>
    </citation>
    <scope>NUCLEOTIDE SEQUENCE [LARGE SCALE GENOMIC DNA]</scope>
    <source>
        <strain evidence="1 2">WP2-W18-ESBL-01</strain>
    </source>
</reference>
<gene>
    <name evidence="1" type="ORF">WP2W18E01_32540</name>
</gene>